<evidence type="ECO:0000313" key="3">
    <source>
        <dbReference type="EMBL" id="MBA6149349.1"/>
    </source>
</evidence>
<evidence type="ECO:0000256" key="2">
    <source>
        <dbReference type="SAM" id="Phobius"/>
    </source>
</evidence>
<evidence type="ECO:0008006" key="5">
    <source>
        <dbReference type="Google" id="ProtNLM"/>
    </source>
</evidence>
<dbReference type="RefSeq" id="WP_182336861.1">
    <property type="nucleotide sequence ID" value="NZ_JACGDA010000041.1"/>
</dbReference>
<gene>
    <name evidence="3" type="ORF">H4C15_17810</name>
</gene>
<organism evidence="3 4">
    <name type="scientific">Pseudomonas juntendi</name>
    <dbReference type="NCBI Taxonomy" id="2666183"/>
    <lineage>
        <taxon>Bacteria</taxon>
        <taxon>Pseudomonadati</taxon>
        <taxon>Pseudomonadota</taxon>
        <taxon>Gammaproteobacteria</taxon>
        <taxon>Pseudomonadales</taxon>
        <taxon>Pseudomonadaceae</taxon>
        <taxon>Pseudomonas</taxon>
    </lineage>
</organism>
<keyword evidence="2" id="KW-1133">Transmembrane helix</keyword>
<feature type="compositionally biased region" description="Basic and acidic residues" evidence="1">
    <location>
        <begin position="101"/>
        <end position="111"/>
    </location>
</feature>
<accession>A0A7W2LYE6</accession>
<keyword evidence="2" id="KW-0812">Transmembrane</keyword>
<sequence length="111" mass="12244">MPNATNTSIAFRVGQALGGLARFWLHDQNPTLRWLKRASVALFLALVAYNSFSWLLSVMLTVLALGLGVALLTKMDTSQTPSQDRDAPYGRDAFGAPLDSWGDRRDGFDRD</sequence>
<comment type="caution">
    <text evidence="3">The sequence shown here is derived from an EMBL/GenBank/DDBJ whole genome shotgun (WGS) entry which is preliminary data.</text>
</comment>
<dbReference type="Proteomes" id="UP000577346">
    <property type="component" value="Unassembled WGS sequence"/>
</dbReference>
<evidence type="ECO:0000313" key="4">
    <source>
        <dbReference type="Proteomes" id="UP000577346"/>
    </source>
</evidence>
<protein>
    <recommendedName>
        <fullName evidence="5">DUF3742 domain-containing protein</fullName>
    </recommendedName>
</protein>
<keyword evidence="2" id="KW-0472">Membrane</keyword>
<feature type="transmembrane region" description="Helical" evidence="2">
    <location>
        <begin position="52"/>
        <end position="72"/>
    </location>
</feature>
<dbReference type="EMBL" id="JACGDA010000041">
    <property type="protein sequence ID" value="MBA6149349.1"/>
    <property type="molecule type" value="Genomic_DNA"/>
</dbReference>
<name>A0A7W2LYE6_9PSED</name>
<reference evidence="3 4" key="1">
    <citation type="submission" date="2020-07" db="EMBL/GenBank/DDBJ databases">
        <title>Diversity of carbapenemase encoding genes among Pseudomonas putida group clinical isolates in a tertiary Brazilian hospital.</title>
        <authorList>
            <person name="Alberto-Lei F."/>
            <person name="Nodari C.S."/>
            <person name="Streling A.P."/>
            <person name="Paulino J.T."/>
            <person name="Bessa-Neto F.O."/>
            <person name="Cayo R."/>
            <person name="Gales A.C."/>
        </authorList>
    </citation>
    <scope>NUCLEOTIDE SEQUENCE [LARGE SCALE GENOMIC DNA]</scope>
    <source>
        <strain evidence="3 4">11213</strain>
    </source>
</reference>
<dbReference type="AlphaFoldDB" id="A0A7W2LYE6"/>
<evidence type="ECO:0000256" key="1">
    <source>
        <dbReference type="SAM" id="MobiDB-lite"/>
    </source>
</evidence>
<proteinExistence type="predicted"/>
<feature type="region of interest" description="Disordered" evidence="1">
    <location>
        <begin position="78"/>
        <end position="111"/>
    </location>
</feature>